<dbReference type="PANTHER" id="PTHR42711:SF5">
    <property type="entry name" value="ABC TRANSPORTER ATP-BINDING PROTEIN NATA"/>
    <property type="match status" value="1"/>
</dbReference>
<keyword evidence="6" id="KW-0046">Antibiotic resistance</keyword>
<keyword evidence="10" id="KW-1185">Reference proteome</keyword>
<evidence type="ECO:0000313" key="9">
    <source>
        <dbReference type="EMBL" id="SSA35946.1"/>
    </source>
</evidence>
<dbReference type="GO" id="GO:0005524">
    <property type="term" value="F:ATP binding"/>
    <property type="evidence" value="ECO:0007669"/>
    <property type="project" value="UniProtKB-KW"/>
</dbReference>
<evidence type="ECO:0000256" key="1">
    <source>
        <dbReference type="ARBA" id="ARBA00004202"/>
    </source>
</evidence>
<name>A0A2Y8ZWN9_9MICO</name>
<evidence type="ECO:0000256" key="2">
    <source>
        <dbReference type="ARBA" id="ARBA00005417"/>
    </source>
</evidence>
<dbReference type="PROSITE" id="PS00211">
    <property type="entry name" value="ABC_TRANSPORTER_1"/>
    <property type="match status" value="1"/>
</dbReference>
<dbReference type="PANTHER" id="PTHR42711">
    <property type="entry name" value="ABC TRANSPORTER ATP-BINDING PROTEIN"/>
    <property type="match status" value="1"/>
</dbReference>
<dbReference type="AlphaFoldDB" id="A0A2Y8ZWN9"/>
<dbReference type="Pfam" id="PF00005">
    <property type="entry name" value="ABC_tran"/>
    <property type="match status" value="1"/>
</dbReference>
<feature type="domain" description="ABC transporter" evidence="8">
    <location>
        <begin position="53"/>
        <end position="269"/>
    </location>
</feature>
<dbReference type="Proteomes" id="UP000250028">
    <property type="component" value="Unassembled WGS sequence"/>
</dbReference>
<dbReference type="InterPro" id="IPR017871">
    <property type="entry name" value="ABC_transporter-like_CS"/>
</dbReference>
<accession>A0A2Y8ZWN9</accession>
<evidence type="ECO:0000313" key="10">
    <source>
        <dbReference type="Proteomes" id="UP000250028"/>
    </source>
</evidence>
<dbReference type="InterPro" id="IPR050763">
    <property type="entry name" value="ABC_transporter_ATP-binding"/>
</dbReference>
<dbReference type="GO" id="GO:0005886">
    <property type="term" value="C:plasma membrane"/>
    <property type="evidence" value="ECO:0007669"/>
    <property type="project" value="UniProtKB-SubCell"/>
</dbReference>
<comment type="similarity">
    <text evidence="2">Belongs to the ABC transporter superfamily.</text>
</comment>
<evidence type="ECO:0000256" key="5">
    <source>
        <dbReference type="ARBA" id="ARBA00022840"/>
    </source>
</evidence>
<keyword evidence="3" id="KW-0813">Transport</keyword>
<protein>
    <submittedName>
        <fullName evidence="9">ABC transporter</fullName>
    </submittedName>
</protein>
<comment type="subcellular location">
    <subcellularLocation>
        <location evidence="1">Cell membrane</location>
        <topology evidence="1">Peripheral membrane protein</topology>
    </subcellularLocation>
</comment>
<feature type="region of interest" description="Disordered" evidence="7">
    <location>
        <begin position="1"/>
        <end position="30"/>
    </location>
</feature>
<dbReference type="EMBL" id="UESZ01000001">
    <property type="protein sequence ID" value="SSA35946.1"/>
    <property type="molecule type" value="Genomic_DNA"/>
</dbReference>
<proteinExistence type="inferred from homology"/>
<dbReference type="GO" id="GO:0046677">
    <property type="term" value="P:response to antibiotic"/>
    <property type="evidence" value="ECO:0007669"/>
    <property type="project" value="UniProtKB-KW"/>
</dbReference>
<dbReference type="InterPro" id="IPR003439">
    <property type="entry name" value="ABC_transporter-like_ATP-bd"/>
</dbReference>
<keyword evidence="4" id="KW-0547">Nucleotide-binding</keyword>
<sequence length="269" mass="28589">MARKKGPAQKGPAQTPPKNAAAPAAGEKTAVEKTVPALPGGTNVAHPPTFTEFLAKDVTCKVGDNVMLPPTTMRVRPGENVAILGENGAGKTTFLRVLSGNLEPSGGTVTRDGQPVDERDPATRRIISSLIGPIAGFRDMTIADHLILVDQTWGGDRGGAGDRIAAVLNRLDILSLANRYLSEVSSGQRQLAELAMALLRPSALLVLDEPEQRLDAGRRAMLAEVLDERRKQGSSIVWVCHDPVMAESVATRIEHFPQGGRRVSQDGSA</sequence>
<dbReference type="InterPro" id="IPR003593">
    <property type="entry name" value="AAA+_ATPase"/>
</dbReference>
<evidence type="ECO:0000256" key="3">
    <source>
        <dbReference type="ARBA" id="ARBA00022448"/>
    </source>
</evidence>
<evidence type="ECO:0000256" key="7">
    <source>
        <dbReference type="SAM" id="MobiDB-lite"/>
    </source>
</evidence>
<evidence type="ECO:0000256" key="6">
    <source>
        <dbReference type="ARBA" id="ARBA00023251"/>
    </source>
</evidence>
<dbReference type="PROSITE" id="PS50893">
    <property type="entry name" value="ABC_TRANSPORTER_2"/>
    <property type="match status" value="1"/>
</dbReference>
<dbReference type="SMART" id="SM00382">
    <property type="entry name" value="AAA"/>
    <property type="match status" value="1"/>
</dbReference>
<dbReference type="SUPFAM" id="SSF52540">
    <property type="entry name" value="P-loop containing nucleoside triphosphate hydrolases"/>
    <property type="match status" value="1"/>
</dbReference>
<keyword evidence="5" id="KW-0067">ATP-binding</keyword>
<dbReference type="GO" id="GO:0016887">
    <property type="term" value="F:ATP hydrolysis activity"/>
    <property type="evidence" value="ECO:0007669"/>
    <property type="project" value="InterPro"/>
</dbReference>
<reference evidence="10" key="1">
    <citation type="submission" date="2016-10" db="EMBL/GenBank/DDBJ databases">
        <authorList>
            <person name="Varghese N."/>
            <person name="Submissions S."/>
        </authorList>
    </citation>
    <scope>NUCLEOTIDE SEQUENCE [LARGE SCALE GENOMIC DNA]</scope>
    <source>
        <strain evidence="10">DSM 22951</strain>
    </source>
</reference>
<gene>
    <name evidence="9" type="ORF">SAMN04489750_3325</name>
</gene>
<dbReference type="InterPro" id="IPR027417">
    <property type="entry name" value="P-loop_NTPase"/>
</dbReference>
<organism evidence="9 10">
    <name type="scientific">Branchiibius hedensis</name>
    <dbReference type="NCBI Taxonomy" id="672460"/>
    <lineage>
        <taxon>Bacteria</taxon>
        <taxon>Bacillati</taxon>
        <taxon>Actinomycetota</taxon>
        <taxon>Actinomycetes</taxon>
        <taxon>Micrococcales</taxon>
        <taxon>Dermacoccaceae</taxon>
        <taxon>Branchiibius</taxon>
    </lineage>
</organism>
<evidence type="ECO:0000256" key="4">
    <source>
        <dbReference type="ARBA" id="ARBA00022741"/>
    </source>
</evidence>
<dbReference type="Gene3D" id="3.40.50.300">
    <property type="entry name" value="P-loop containing nucleotide triphosphate hydrolases"/>
    <property type="match status" value="1"/>
</dbReference>
<evidence type="ECO:0000259" key="8">
    <source>
        <dbReference type="PROSITE" id="PS50893"/>
    </source>
</evidence>